<name>A0ABY7CLB0_9BASI</name>
<feature type="region of interest" description="Disordered" evidence="1">
    <location>
        <begin position="200"/>
        <end position="225"/>
    </location>
</feature>
<proteinExistence type="predicted"/>
<reference evidence="2" key="1">
    <citation type="submission" date="2022-10" db="EMBL/GenBank/DDBJ databases">
        <title>Puccinia triticina Genome sequencing and assembly.</title>
        <authorList>
            <person name="Li C."/>
        </authorList>
    </citation>
    <scope>NUCLEOTIDE SEQUENCE</scope>
    <source>
        <strain evidence="2">Pt15</strain>
    </source>
</reference>
<dbReference type="Proteomes" id="UP001164743">
    <property type="component" value="Chromosome 5A"/>
</dbReference>
<feature type="region of interest" description="Disordered" evidence="1">
    <location>
        <begin position="356"/>
        <end position="554"/>
    </location>
</feature>
<feature type="region of interest" description="Disordered" evidence="1">
    <location>
        <begin position="322"/>
        <end position="344"/>
    </location>
</feature>
<feature type="compositionally biased region" description="Basic and acidic residues" evidence="1">
    <location>
        <begin position="423"/>
        <end position="449"/>
    </location>
</feature>
<feature type="region of interest" description="Disordered" evidence="1">
    <location>
        <begin position="280"/>
        <end position="306"/>
    </location>
</feature>
<dbReference type="GeneID" id="77810364"/>
<dbReference type="EMBL" id="CP110425">
    <property type="protein sequence ID" value="WAQ85108.1"/>
    <property type="molecule type" value="Genomic_DNA"/>
</dbReference>
<dbReference type="RefSeq" id="XP_053020663.1">
    <property type="nucleotide sequence ID" value="XM_053169469.1"/>
</dbReference>
<feature type="compositionally biased region" description="Polar residues" evidence="1">
    <location>
        <begin position="200"/>
        <end position="216"/>
    </location>
</feature>
<sequence length="616" mass="68960">MIQDILDGRNSDWDMRSMDSNDNSLDFDQPARPATPEEKPYIDHLNSPGTQESCKTEFDEIPDDMDEISDNAPEDSLSSWAPTFIWTDEQQNALLEAVLQQQLSESRLNGNISSQGWTNNRFEFAWDEKKCIIHGAPSAWYQLIMENPTRQYSELQNRPGPIWWYPHAQRLFSAGPQSDRRQNVFFDDDKVKMENMPNNLAHSPIASSSANPTRPVTSKRKNGTIPSYDHEALAHADPTCASTSRAVKHRRLSDHNRTVKKDWYSASQTVPANAFEKRLQLSPVIKTEDSRPDPPMNAEDSTKNEPTLFNRVANVVRMALTSSSSRAEHNPVASSGCAEEKAPFTSGSESFTTLFGAQKNNKRIQSTDRGNFPHMASLPSGSEAKKQPRLSNHDLFKKNDDSTSLTTPAKAPKKIIQPTPITKSDDIRRDPPMKAEDSGKPSVTERKSEPPSSNLPANTSKQTFHRPPLVNNEPDSPLKAEESTKPGVTERKSKPTSSNRVDKEAGMLPSSSTATAQHPPAESSRRGERAQRPVTNNAPGRETVRQEEDHRRSSNPTIRAIAVMAPMFFNRVSPLEYVQFVQVVENHTNAEIFLALASTTDPITCRTWLQQKLRNL</sequence>
<protein>
    <submittedName>
        <fullName evidence="2">Uncharacterized protein</fullName>
    </submittedName>
</protein>
<accession>A0ABY7CLB0</accession>
<evidence type="ECO:0000313" key="2">
    <source>
        <dbReference type="EMBL" id="WAQ85108.1"/>
    </source>
</evidence>
<feature type="compositionally biased region" description="Polar residues" evidence="1">
    <location>
        <begin position="450"/>
        <end position="462"/>
    </location>
</feature>
<feature type="compositionally biased region" description="Basic and acidic residues" evidence="1">
    <location>
        <begin position="383"/>
        <end position="401"/>
    </location>
</feature>
<feature type="region of interest" description="Disordered" evidence="1">
    <location>
        <begin position="1"/>
        <end position="56"/>
    </location>
</feature>
<feature type="compositionally biased region" description="Basic and acidic residues" evidence="1">
    <location>
        <begin position="542"/>
        <end position="552"/>
    </location>
</feature>
<organism evidence="2 3">
    <name type="scientific">Puccinia triticina</name>
    <dbReference type="NCBI Taxonomy" id="208348"/>
    <lineage>
        <taxon>Eukaryota</taxon>
        <taxon>Fungi</taxon>
        <taxon>Dikarya</taxon>
        <taxon>Basidiomycota</taxon>
        <taxon>Pucciniomycotina</taxon>
        <taxon>Pucciniomycetes</taxon>
        <taxon>Pucciniales</taxon>
        <taxon>Pucciniaceae</taxon>
        <taxon>Puccinia</taxon>
    </lineage>
</organism>
<gene>
    <name evidence="2" type="ORF">PtA15_5A682</name>
</gene>
<evidence type="ECO:0000256" key="1">
    <source>
        <dbReference type="SAM" id="MobiDB-lite"/>
    </source>
</evidence>
<keyword evidence="3" id="KW-1185">Reference proteome</keyword>
<feature type="compositionally biased region" description="Polar residues" evidence="1">
    <location>
        <begin position="356"/>
        <end position="369"/>
    </location>
</feature>
<feature type="compositionally biased region" description="Basic and acidic residues" evidence="1">
    <location>
        <begin position="1"/>
        <end position="19"/>
    </location>
</feature>
<evidence type="ECO:0000313" key="3">
    <source>
        <dbReference type="Proteomes" id="UP001164743"/>
    </source>
</evidence>
<feature type="compositionally biased region" description="Basic and acidic residues" evidence="1">
    <location>
        <begin position="476"/>
        <end position="493"/>
    </location>
</feature>